<dbReference type="GO" id="GO:0008237">
    <property type="term" value="F:metallopeptidase activity"/>
    <property type="evidence" value="ECO:0007669"/>
    <property type="project" value="InterPro"/>
</dbReference>
<dbReference type="Proteomes" id="UP000515240">
    <property type="component" value="Chromosome"/>
</dbReference>
<dbReference type="PANTHER" id="PTHR30164:SF2">
    <property type="entry name" value="PROTEIN MTFA"/>
    <property type="match status" value="1"/>
</dbReference>
<dbReference type="GO" id="GO:0005829">
    <property type="term" value="C:cytosol"/>
    <property type="evidence" value="ECO:0007669"/>
    <property type="project" value="TreeGrafter"/>
</dbReference>
<dbReference type="SUPFAM" id="SSF55486">
    <property type="entry name" value="Metalloproteases ('zincins'), catalytic domain"/>
    <property type="match status" value="1"/>
</dbReference>
<dbReference type="AlphaFoldDB" id="A0A7G5EGQ4"/>
<sequence>MAWLHRTWSRLRALARPVPEIPATLWLQVLQKYPFFQALSLEEKAKLRALSALFLRQKQFSGAHGLVVSDAMALTIAAQACVPLLHRGEAEQAIALYDDFVGIVVHPGTMVAARDMHDEAGLISHRRMMLEGEAMQHGPVTLSWAAIAQDPLQQNERGTSVVIHEFCHKIDMRNGGADGYPSLPGHFLGLASAAEARQTWERTWASSFQAFGHAIAKAQRFGEPAPWLDSYGATAPAEFFAVACEAFFVNRSHFAQEWPQLDRMLAGLFRPDAG</sequence>
<protein>
    <submittedName>
        <fullName evidence="1">Zinc-dependent peptidase</fullName>
    </submittedName>
</protein>
<dbReference type="Gene3D" id="3.40.390.10">
    <property type="entry name" value="Collagenase (Catalytic Domain)"/>
    <property type="match status" value="1"/>
</dbReference>
<dbReference type="Gene3D" id="1.10.472.150">
    <property type="entry name" value="Glucose-regulated metallo-peptidase M90, N-terminal domain"/>
    <property type="match status" value="1"/>
</dbReference>
<dbReference type="InterPro" id="IPR024079">
    <property type="entry name" value="MetalloPept_cat_dom_sf"/>
</dbReference>
<dbReference type="KEGG" id="cpis:HS961_10230"/>
<dbReference type="InterPro" id="IPR010384">
    <property type="entry name" value="MtfA_fam"/>
</dbReference>
<gene>
    <name evidence="1" type="ORF">HS961_10230</name>
</gene>
<dbReference type="GO" id="GO:0004177">
    <property type="term" value="F:aminopeptidase activity"/>
    <property type="evidence" value="ECO:0007669"/>
    <property type="project" value="TreeGrafter"/>
</dbReference>
<dbReference type="EMBL" id="CP058554">
    <property type="protein sequence ID" value="QMV73179.1"/>
    <property type="molecule type" value="Genomic_DNA"/>
</dbReference>
<evidence type="ECO:0000313" key="1">
    <source>
        <dbReference type="EMBL" id="QMV73179.1"/>
    </source>
</evidence>
<dbReference type="CDD" id="cd20169">
    <property type="entry name" value="Peptidase_M90_mtfA"/>
    <property type="match status" value="1"/>
</dbReference>
<dbReference type="PANTHER" id="PTHR30164">
    <property type="entry name" value="MTFA PEPTIDASE"/>
    <property type="match status" value="1"/>
</dbReference>
<proteinExistence type="predicted"/>
<evidence type="ECO:0000313" key="2">
    <source>
        <dbReference type="Proteomes" id="UP000515240"/>
    </source>
</evidence>
<dbReference type="InterPro" id="IPR042252">
    <property type="entry name" value="MtfA_N"/>
</dbReference>
<name>A0A7G5EGQ4_9BURK</name>
<dbReference type="RefSeq" id="WP_182327633.1">
    <property type="nucleotide sequence ID" value="NZ_CP058554.1"/>
</dbReference>
<organism evidence="1 2">
    <name type="scientific">Comamonas piscis</name>
    <dbReference type="NCBI Taxonomy" id="1562974"/>
    <lineage>
        <taxon>Bacteria</taxon>
        <taxon>Pseudomonadati</taxon>
        <taxon>Pseudomonadota</taxon>
        <taxon>Betaproteobacteria</taxon>
        <taxon>Burkholderiales</taxon>
        <taxon>Comamonadaceae</taxon>
        <taxon>Comamonas</taxon>
    </lineage>
</organism>
<accession>A0A7G5EGQ4</accession>
<dbReference type="Pfam" id="PF06167">
    <property type="entry name" value="Peptidase_M90"/>
    <property type="match status" value="1"/>
</dbReference>
<keyword evidence="2" id="KW-1185">Reference proteome</keyword>
<reference evidence="1 2" key="1">
    <citation type="journal article" date="2020" name="G3 (Bethesda)">
        <title>CeMbio - The Caenorhabditis elegans Microbiome Resource.</title>
        <authorList>
            <person name="Dirksen P."/>
            <person name="Assie A."/>
            <person name="Zimmermann J."/>
            <person name="Zhang F."/>
            <person name="Tietje A.M."/>
            <person name="Marsh S.A."/>
            <person name="Felix M.A."/>
            <person name="Shapira M."/>
            <person name="Kaleta C."/>
            <person name="Schulenburg H."/>
            <person name="Samuel B."/>
        </authorList>
    </citation>
    <scope>NUCLEOTIDE SEQUENCE [LARGE SCALE GENOMIC DNA]</scope>
    <source>
        <strain evidence="1 2">BIGb0172</strain>
    </source>
</reference>